<reference evidence="4" key="1">
    <citation type="submission" date="2017-09" db="EMBL/GenBank/DDBJ databases">
        <authorList>
            <person name="Sela D.A."/>
            <person name="Albert K."/>
        </authorList>
    </citation>
    <scope>NUCLEOTIDE SEQUENCE [LARGE SCALE GENOMIC DNA]</scope>
    <source>
        <strain evidence="4">UMA51805</strain>
    </source>
</reference>
<dbReference type="PANTHER" id="PTHR43566:SF1">
    <property type="entry name" value="AAA+ ATPASE DOMAIN-CONTAINING PROTEIN"/>
    <property type="match status" value="1"/>
</dbReference>
<gene>
    <name evidence="3" type="ORF">CPA40_11125</name>
</gene>
<feature type="domain" description="AAA" evidence="1">
    <location>
        <begin position="23"/>
        <end position="150"/>
    </location>
</feature>
<dbReference type="InterPro" id="IPR027417">
    <property type="entry name" value="P-loop_NTPase"/>
</dbReference>
<name>A0A2T3G7J4_9BIFI</name>
<accession>A0A2T3G7J4</accession>
<protein>
    <submittedName>
        <fullName evidence="3">ATPase</fullName>
    </submittedName>
</protein>
<dbReference type="Proteomes" id="UP000240228">
    <property type="component" value="Unassembled WGS sequence"/>
</dbReference>
<dbReference type="InterPro" id="IPR025420">
    <property type="entry name" value="DUF4143"/>
</dbReference>
<evidence type="ECO:0000259" key="1">
    <source>
        <dbReference type="Pfam" id="PF13173"/>
    </source>
</evidence>
<keyword evidence="4" id="KW-1185">Reference proteome</keyword>
<dbReference type="AlphaFoldDB" id="A0A2T3G7J4"/>
<dbReference type="SUPFAM" id="SSF52540">
    <property type="entry name" value="P-loop containing nucleoside triphosphate hydrolases"/>
    <property type="match status" value="1"/>
</dbReference>
<dbReference type="Pfam" id="PF13635">
    <property type="entry name" value="DUF4143"/>
    <property type="match status" value="1"/>
</dbReference>
<reference evidence="3 4" key="2">
    <citation type="submission" date="2018-03" db="EMBL/GenBank/DDBJ databases">
        <title>The comparative genomics of Bifidobacterium callitrichos reflects dietary carbohydrate utilization within the common marmoset gut.</title>
        <authorList>
            <person name="Rani A."/>
        </authorList>
    </citation>
    <scope>NUCLEOTIDE SEQUENCE [LARGE SCALE GENOMIC DNA]</scope>
    <source>
        <strain evidence="3 4">UMA51805</strain>
    </source>
</reference>
<comment type="caution">
    <text evidence="3">The sequence shown here is derived from an EMBL/GenBank/DDBJ whole genome shotgun (WGS) entry which is preliminary data.</text>
</comment>
<dbReference type="RefSeq" id="WP_107044957.1">
    <property type="nucleotide sequence ID" value="NZ_NWTX01000040.1"/>
</dbReference>
<dbReference type="InterPro" id="IPR041682">
    <property type="entry name" value="AAA_14"/>
</dbReference>
<proteinExistence type="predicted"/>
<feature type="domain" description="DUF4143" evidence="2">
    <location>
        <begin position="196"/>
        <end position="354"/>
    </location>
</feature>
<dbReference type="PANTHER" id="PTHR43566">
    <property type="entry name" value="CONSERVED PROTEIN"/>
    <property type="match status" value="1"/>
</dbReference>
<organism evidence="3 4">
    <name type="scientific">Bifidobacterium callitrichos</name>
    <dbReference type="NCBI Taxonomy" id="762209"/>
    <lineage>
        <taxon>Bacteria</taxon>
        <taxon>Bacillati</taxon>
        <taxon>Actinomycetota</taxon>
        <taxon>Actinomycetes</taxon>
        <taxon>Bifidobacteriales</taxon>
        <taxon>Bifidobacteriaceae</taxon>
        <taxon>Bifidobacterium</taxon>
    </lineage>
</organism>
<evidence type="ECO:0000259" key="2">
    <source>
        <dbReference type="Pfam" id="PF13635"/>
    </source>
</evidence>
<sequence length="396" mass="44419">MERYERELVGRLVSRLREPRRFMQVVVGPRQTGKTTAVRQALAKSGLRYRFARASQELGMSREWLRREWGEARLLAARADGPVVLVVDEIQMIPQWSAIVKSLWDEDTDNDAGPLVVLTGSSALLLQKGLRESLAGRFELLRCQQWDYAEVRDAFGMGVDDYLFFGGYPGALPLRGDMERWLSYMGDAIIGPSILNDVIGLERIAKPALMRSLFSLGSAYSAQEMSYRKIMGQLDDAGNTTTIAHYLDVLSDAGLLAGIQKYSDQAVRRRASSPRLAVYDTSLMTVSYGPSRDLLLSDPERRGHLVESAVGAYLLRRSAREGFEVNWWRDRNNREVDFVISEGASRTAIEVKSGRIRRLDGLDAFCASYPGTRTMVVGSYETPLEDFLLGRVPLFA</sequence>
<evidence type="ECO:0000313" key="4">
    <source>
        <dbReference type="Proteomes" id="UP000240228"/>
    </source>
</evidence>
<dbReference type="Pfam" id="PF13173">
    <property type="entry name" value="AAA_14"/>
    <property type="match status" value="1"/>
</dbReference>
<dbReference type="EMBL" id="NWTX01000040">
    <property type="protein sequence ID" value="PST45423.1"/>
    <property type="molecule type" value="Genomic_DNA"/>
</dbReference>
<evidence type="ECO:0000313" key="3">
    <source>
        <dbReference type="EMBL" id="PST45423.1"/>
    </source>
</evidence>
<dbReference type="Gene3D" id="3.40.50.300">
    <property type="entry name" value="P-loop containing nucleotide triphosphate hydrolases"/>
    <property type="match status" value="1"/>
</dbReference>